<keyword evidence="5" id="KW-1185">Reference proteome</keyword>
<evidence type="ECO:0000313" key="5">
    <source>
        <dbReference type="Proteomes" id="UP000321638"/>
    </source>
</evidence>
<reference evidence="4 5" key="1">
    <citation type="submission" date="2019-06" db="EMBL/GenBank/DDBJ databases">
        <title>New taxonomy in bacterial strain CC-CFT640, isolated from vineyard.</title>
        <authorList>
            <person name="Lin S.-Y."/>
            <person name="Tsai C.-F."/>
            <person name="Young C.-C."/>
        </authorList>
    </citation>
    <scope>NUCLEOTIDE SEQUENCE [LARGE SCALE GENOMIC DNA]</scope>
    <source>
        <strain evidence="4 5">CC-CFT640</strain>
    </source>
</reference>
<dbReference type="Gene3D" id="3.30.2320.10">
    <property type="entry name" value="hypothetical protein PF0899 domain"/>
    <property type="match status" value="1"/>
</dbReference>
<dbReference type="RefSeq" id="WP_147847431.1">
    <property type="nucleotide sequence ID" value="NZ_VDUZ01000013.1"/>
</dbReference>
<evidence type="ECO:0000256" key="2">
    <source>
        <dbReference type="SAM" id="MobiDB-lite"/>
    </source>
</evidence>
<feature type="compositionally biased region" description="Basic and acidic residues" evidence="2">
    <location>
        <begin position="54"/>
        <end position="72"/>
    </location>
</feature>
<accession>A0A5C8PN87</accession>
<evidence type="ECO:0000259" key="3">
    <source>
        <dbReference type="Pfam" id="PF05065"/>
    </source>
</evidence>
<evidence type="ECO:0000313" key="4">
    <source>
        <dbReference type="EMBL" id="TXL75627.1"/>
    </source>
</evidence>
<comment type="subcellular location">
    <subcellularLocation>
        <location evidence="1">Virion</location>
    </subcellularLocation>
</comment>
<feature type="region of interest" description="Disordered" evidence="2">
    <location>
        <begin position="1"/>
        <end position="26"/>
    </location>
</feature>
<protein>
    <submittedName>
        <fullName evidence="4">Phage major capsid protein</fullName>
    </submittedName>
</protein>
<dbReference type="NCBIfam" id="TIGR01554">
    <property type="entry name" value="major_cap_HK97"/>
    <property type="match status" value="1"/>
</dbReference>
<comment type="caution">
    <text evidence="4">The sequence shown here is derived from an EMBL/GenBank/DDBJ whole genome shotgun (WGS) entry which is preliminary data.</text>
</comment>
<feature type="compositionally biased region" description="Basic and acidic residues" evidence="2">
    <location>
        <begin position="17"/>
        <end position="26"/>
    </location>
</feature>
<dbReference type="Gene3D" id="3.30.2400.10">
    <property type="entry name" value="Major capsid protein gp5"/>
    <property type="match status" value="1"/>
</dbReference>
<dbReference type="SUPFAM" id="SSF56563">
    <property type="entry name" value="Major capsid protein gp5"/>
    <property type="match status" value="1"/>
</dbReference>
<gene>
    <name evidence="4" type="ORF">FHP25_13310</name>
</gene>
<name>A0A5C8PN87_9HYPH</name>
<organism evidence="4 5">
    <name type="scientific">Vineibacter terrae</name>
    <dbReference type="NCBI Taxonomy" id="2586908"/>
    <lineage>
        <taxon>Bacteria</taxon>
        <taxon>Pseudomonadati</taxon>
        <taxon>Pseudomonadota</taxon>
        <taxon>Alphaproteobacteria</taxon>
        <taxon>Hyphomicrobiales</taxon>
        <taxon>Vineibacter</taxon>
    </lineage>
</organism>
<dbReference type="Pfam" id="PF05065">
    <property type="entry name" value="Phage_capsid"/>
    <property type="match status" value="1"/>
</dbReference>
<dbReference type="Proteomes" id="UP000321638">
    <property type="component" value="Unassembled WGS sequence"/>
</dbReference>
<feature type="domain" description="Phage capsid-like C-terminal" evidence="3">
    <location>
        <begin position="108"/>
        <end position="381"/>
    </location>
</feature>
<dbReference type="InterPro" id="IPR024455">
    <property type="entry name" value="Phage_capsid"/>
</dbReference>
<dbReference type="OrthoDB" id="9786516at2"/>
<dbReference type="AlphaFoldDB" id="A0A5C8PN87"/>
<dbReference type="InterPro" id="IPR054612">
    <property type="entry name" value="Phage_capsid-like_C"/>
</dbReference>
<evidence type="ECO:0000256" key="1">
    <source>
        <dbReference type="ARBA" id="ARBA00004328"/>
    </source>
</evidence>
<dbReference type="EMBL" id="VDUZ01000013">
    <property type="protein sequence ID" value="TXL75627.1"/>
    <property type="molecule type" value="Genomic_DNA"/>
</dbReference>
<proteinExistence type="predicted"/>
<sequence length="385" mass="41794">MKHERSTWTGWPVLETKAADDDPDPVKAIESLTTTLNEKFTGVESEMKKLGDRLDEEIAKRNRPNTDKKSDEETAIETKAFDAFLRRGREVLTPDEAKSLRVSDDTAGGYLAPDQFVTELDRNVVLWSPVRQVATVRPTSAPAVLWPKRTGGMTGQWVGEGPAARPQTTVTFGQSRYAVCEFAAYVDVSNSMLEDSAFDIPGLLAFEFAEEFGVAEGTAFVNGAGPLIPPGFMQNADLSYTASGDASKITADGLIDVFHALPTPYRAQAVWMMNSTTLGTIRKLKDGNGNYLVLTAGLAGQVTTTILGRPVLEAPDMPDVSGGAFPIVFGDFARGYRIFDRISMSILRDPYSQATNGMTRFHGRRRVGAGVGKAEALRKLKVGTS</sequence>
<feature type="region of interest" description="Disordered" evidence="2">
    <location>
        <begin position="54"/>
        <end position="74"/>
    </location>
</feature>